<dbReference type="InterPro" id="IPR011993">
    <property type="entry name" value="PH-like_dom_sf"/>
</dbReference>
<dbReference type="WBParaSite" id="PgB12X_g010_t01">
    <property type="protein sequence ID" value="PgB12X_g010_t01"/>
    <property type="gene ID" value="PgB12X_g010"/>
</dbReference>
<dbReference type="GO" id="GO:0048870">
    <property type="term" value="P:cell motility"/>
    <property type="evidence" value="ECO:0007669"/>
    <property type="project" value="TreeGrafter"/>
</dbReference>
<dbReference type="PROSITE" id="PS51335">
    <property type="entry name" value="ELMO"/>
    <property type="match status" value="1"/>
</dbReference>
<dbReference type="SUPFAM" id="SSF48371">
    <property type="entry name" value="ARM repeat"/>
    <property type="match status" value="1"/>
</dbReference>
<dbReference type="InterPro" id="IPR006816">
    <property type="entry name" value="ELMO_dom"/>
</dbReference>
<dbReference type="SUPFAM" id="SSF50729">
    <property type="entry name" value="PH domain-like"/>
    <property type="match status" value="1"/>
</dbReference>
<dbReference type="InterPro" id="IPR050868">
    <property type="entry name" value="ELMO_domain-containing"/>
</dbReference>
<dbReference type="Pfam" id="PF16457">
    <property type="entry name" value="PH_12"/>
    <property type="match status" value="1"/>
</dbReference>
<dbReference type="Gene3D" id="1.25.10.10">
    <property type="entry name" value="Leucine-rich Repeat Variant"/>
    <property type="match status" value="1"/>
</dbReference>
<dbReference type="Gene3D" id="2.30.29.30">
    <property type="entry name" value="Pleckstrin-homology domain (PH domain)/Phosphotyrosine-binding domain (PTB)"/>
    <property type="match status" value="1"/>
</dbReference>
<dbReference type="InterPro" id="IPR001849">
    <property type="entry name" value="PH_domain"/>
</dbReference>
<dbReference type="PANTHER" id="PTHR12771:SF56">
    <property type="entry name" value="CED-12"/>
    <property type="match status" value="1"/>
</dbReference>
<evidence type="ECO:0000313" key="6">
    <source>
        <dbReference type="Proteomes" id="UP000887569"/>
    </source>
</evidence>
<keyword evidence="3" id="KW-0729">SH3-binding</keyword>
<dbReference type="InterPro" id="IPR016024">
    <property type="entry name" value="ARM-type_fold"/>
</dbReference>
<feature type="domain" description="ELMO" evidence="5">
    <location>
        <begin position="351"/>
        <end position="510"/>
    </location>
</feature>
<dbReference type="GO" id="GO:0006915">
    <property type="term" value="P:apoptotic process"/>
    <property type="evidence" value="ECO:0007669"/>
    <property type="project" value="UniProtKB-KW"/>
</dbReference>
<proteinExistence type="predicted"/>
<sequence length="754" mass="85430">MMSSNFHTSSKPLKEVDIRPPENTVKGAVKLDPDIGKYIDADFGWGEGTSIPWTYVTFDKQNEVLSDLITRLGVELKLPQADKNLYALKFESRENDGAFLTDDNRALIRQGFMLILTASPECYSRVIVERLRRSPNRIGEPRATLSQLTAICGDFAFASQFHRAGGITQVLEMLENGSYSDDVSAQSQLLQALLVLMEHSSLMQWTDVSDAFVSKIAENITGRAKQEDNTLLLSSLNIIDLVLNSKSEAQKQLVMREVPFESLIRHLEKSDERVIHNVLTLMNSLYSKASDEDKSIIVEHLHATPFRRAIENSVLRKCRQLDVGIEQQLITVQRVQFNELARKATRPASETDIERLQQLKALNTDSSRGVHSAGMQDDRRHEWANFAVAVAETPPGSLAIDMISAFATHHSDSIAKISMENSLRVDGNAWSVPLVCVRLVQMLIDILHILNEPEEGDRLMVMLFKSDRPFVDLFAVMVRLFHRTWREMHASEEDINKVLAVVQKQMDICLSERPETLEKLEELLTVHSYPHMQKIWERERSAKEAEELQSDAVRKLREFLRPSIVELIKKNRKNVLKNGYTFGKLSKNKSIQKGQQFWHWKLDPNEKTLLCTDCNASDNAVIIDPTVTTKIAISDIQRVSTGGEIGDGMHTLTKNKKNAAVRGLTLEVGDKPDVYHLVTSDELIINAWMDGINALIGSERLSAQAQHQVDRFLNIELKMRLLQLDHVPNVCEIPPLPTNLDWIPLSKVMMHRTL</sequence>
<name>A0A914ZP91_PARUN</name>
<dbReference type="GO" id="GO:0005886">
    <property type="term" value="C:plasma membrane"/>
    <property type="evidence" value="ECO:0007669"/>
    <property type="project" value="TreeGrafter"/>
</dbReference>
<reference evidence="7" key="1">
    <citation type="submission" date="2022-11" db="UniProtKB">
        <authorList>
            <consortium name="WormBaseParasite"/>
        </authorList>
    </citation>
    <scope>IDENTIFICATION</scope>
</reference>
<dbReference type="PANTHER" id="PTHR12771">
    <property type="entry name" value="ENGULFMENT AND CELL MOTILITY"/>
    <property type="match status" value="1"/>
</dbReference>
<comment type="function">
    <text evidence="4">Involved in cytoskeletal rearrangements required for phagocytosis of apoptotic cells and cell motility. Acts in association with DOCK1 and CRK. Was initially proposed to be required in complex with DOCK1 to activate Rac Rho small GTPases. May enhance the guanine nucleotide exchange factor (GEF) activity of DOCK1.</text>
</comment>
<dbReference type="Pfam" id="PF11841">
    <property type="entry name" value="ELMO_ARM"/>
    <property type="match status" value="1"/>
</dbReference>
<evidence type="ECO:0000256" key="4">
    <source>
        <dbReference type="ARBA" id="ARBA00024863"/>
    </source>
</evidence>
<dbReference type="GO" id="GO:0007015">
    <property type="term" value="P:actin filament organization"/>
    <property type="evidence" value="ECO:0007669"/>
    <property type="project" value="TreeGrafter"/>
</dbReference>
<evidence type="ECO:0000259" key="5">
    <source>
        <dbReference type="PROSITE" id="PS51335"/>
    </source>
</evidence>
<protein>
    <submittedName>
        <fullName evidence="7">Secreted protein</fullName>
    </submittedName>
</protein>
<evidence type="ECO:0000256" key="1">
    <source>
        <dbReference type="ARBA" id="ARBA00022703"/>
    </source>
</evidence>
<evidence type="ECO:0000256" key="2">
    <source>
        <dbReference type="ARBA" id="ARBA00022907"/>
    </source>
</evidence>
<dbReference type="InterPro" id="IPR024574">
    <property type="entry name" value="ELMO_ARM"/>
</dbReference>
<dbReference type="GO" id="GO:0017124">
    <property type="term" value="F:SH3 domain binding"/>
    <property type="evidence" value="ECO:0007669"/>
    <property type="project" value="UniProtKB-KW"/>
</dbReference>
<keyword evidence="6" id="KW-1185">Reference proteome</keyword>
<dbReference type="GO" id="GO:0006909">
    <property type="term" value="P:phagocytosis"/>
    <property type="evidence" value="ECO:0007669"/>
    <property type="project" value="UniProtKB-KW"/>
</dbReference>
<keyword evidence="2" id="KW-0581">Phagocytosis</keyword>
<organism evidence="6 7">
    <name type="scientific">Parascaris univalens</name>
    <name type="common">Nematode worm</name>
    <dbReference type="NCBI Taxonomy" id="6257"/>
    <lineage>
        <taxon>Eukaryota</taxon>
        <taxon>Metazoa</taxon>
        <taxon>Ecdysozoa</taxon>
        <taxon>Nematoda</taxon>
        <taxon>Chromadorea</taxon>
        <taxon>Rhabditida</taxon>
        <taxon>Spirurina</taxon>
        <taxon>Ascaridomorpha</taxon>
        <taxon>Ascaridoidea</taxon>
        <taxon>Ascarididae</taxon>
        <taxon>Parascaris</taxon>
    </lineage>
</organism>
<dbReference type="Pfam" id="PF04727">
    <property type="entry name" value="ELMO_CED12"/>
    <property type="match status" value="1"/>
</dbReference>
<dbReference type="AlphaFoldDB" id="A0A914ZP91"/>
<dbReference type="Proteomes" id="UP000887569">
    <property type="component" value="Unplaced"/>
</dbReference>
<keyword evidence="1" id="KW-0053">Apoptosis</keyword>
<accession>A0A914ZP91</accession>
<dbReference type="InterPro" id="IPR011989">
    <property type="entry name" value="ARM-like"/>
</dbReference>
<evidence type="ECO:0000313" key="7">
    <source>
        <dbReference type="WBParaSite" id="PgB12X_g010_t01"/>
    </source>
</evidence>
<evidence type="ECO:0000256" key="3">
    <source>
        <dbReference type="ARBA" id="ARBA00023036"/>
    </source>
</evidence>